<accession>A0A6J5NTV3</accession>
<proteinExistence type="predicted"/>
<protein>
    <submittedName>
        <fullName evidence="1">Uncharacterized protein</fullName>
    </submittedName>
</protein>
<sequence length="453" mass="49637">MGVNIVKLASLFESRSREENGQLRFLEEIRSYLGLSNKNGTDYKDQAGNKRLGERSLKPEDFSLRELAEGILGPSFRVMFDDSQKGTLARVIAAKNMVGQSSPGNRKALFESTGFGIDPTAFLNINTFTSVVGGLIEVKILEAFQNPQLIADKLCPAEPTKLNGQKMIGIQSIGDRGKKRLPGEAHTRAQFGERWVLTPETRENALAVDVTKEAVFFDYTGDVLNMASSIGLELSYRKELEVLGVITGATNSFNYNGTAYNTYQTSKTLGYLNDFSNPLIDWTSIQADMLAFMRTEDPHTGKRILLQPNTILVNPAKLATANLIINATSIERRTGAGATTPQTTSNPLFAAQGAGNPYGGQFEVLTSPLLEQICTASAADGGLALSQANADEYWWMLQSGKSFKYMQNYPLTITQAAPNQYEMLDKGLVASYFANERGIAAVVSPWHIIRNKN</sequence>
<reference evidence="1" key="1">
    <citation type="submission" date="2020-04" db="EMBL/GenBank/DDBJ databases">
        <authorList>
            <person name="Chiriac C."/>
            <person name="Salcher M."/>
            <person name="Ghai R."/>
            <person name="Kavagutti S V."/>
        </authorList>
    </citation>
    <scope>NUCLEOTIDE SEQUENCE</scope>
</reference>
<dbReference type="EMBL" id="LR796705">
    <property type="protein sequence ID" value="CAB4160588.1"/>
    <property type="molecule type" value="Genomic_DNA"/>
</dbReference>
<dbReference type="Pfam" id="PF25209">
    <property type="entry name" value="Phage_capsid_4"/>
    <property type="match status" value="1"/>
</dbReference>
<organism evidence="1">
    <name type="scientific">uncultured Caudovirales phage</name>
    <dbReference type="NCBI Taxonomy" id="2100421"/>
    <lineage>
        <taxon>Viruses</taxon>
        <taxon>Duplodnaviria</taxon>
        <taxon>Heunggongvirae</taxon>
        <taxon>Uroviricota</taxon>
        <taxon>Caudoviricetes</taxon>
        <taxon>Peduoviridae</taxon>
        <taxon>Maltschvirus</taxon>
        <taxon>Maltschvirus maltsch</taxon>
    </lineage>
</organism>
<name>A0A6J5NTV3_9CAUD</name>
<gene>
    <name evidence="1" type="ORF">UFOVP731_5</name>
</gene>
<evidence type="ECO:0000313" key="1">
    <source>
        <dbReference type="EMBL" id="CAB4160588.1"/>
    </source>
</evidence>